<dbReference type="WBParaSite" id="NBR_0000569401-mRNA-1">
    <property type="protein sequence ID" value="NBR_0000569401-mRNA-1"/>
    <property type="gene ID" value="NBR_0000569401"/>
</dbReference>
<reference evidence="5 6" key="2">
    <citation type="submission" date="2018-11" db="EMBL/GenBank/DDBJ databases">
        <authorList>
            <consortium name="Pathogen Informatics"/>
        </authorList>
    </citation>
    <scope>NUCLEOTIDE SEQUENCE [LARGE SCALE GENOMIC DNA]</scope>
</reference>
<dbReference type="InterPro" id="IPR011001">
    <property type="entry name" value="Saposin-like"/>
</dbReference>
<gene>
    <name evidence="5" type="ORF">NBR_LOCUS5695</name>
</gene>
<evidence type="ECO:0000256" key="3">
    <source>
        <dbReference type="SAM" id="Phobius"/>
    </source>
</evidence>
<dbReference type="OrthoDB" id="5853906at2759"/>
<dbReference type="STRING" id="27835.A0A0N4XT18"/>
<dbReference type="Gene3D" id="1.10.225.10">
    <property type="entry name" value="Saposin-like"/>
    <property type="match status" value="1"/>
</dbReference>
<dbReference type="Pfam" id="PF03489">
    <property type="entry name" value="SapB_2"/>
    <property type="match status" value="1"/>
</dbReference>
<reference evidence="7" key="1">
    <citation type="submission" date="2017-02" db="UniProtKB">
        <authorList>
            <consortium name="WormBaseParasite"/>
        </authorList>
    </citation>
    <scope>IDENTIFICATION</scope>
</reference>
<name>A0A0N4XT18_NIPBR</name>
<dbReference type="InterPro" id="IPR008139">
    <property type="entry name" value="SaposinB_dom"/>
</dbReference>
<evidence type="ECO:0000313" key="5">
    <source>
        <dbReference type="EMBL" id="VDL69284.1"/>
    </source>
</evidence>
<dbReference type="Proteomes" id="UP000271162">
    <property type="component" value="Unassembled WGS sequence"/>
</dbReference>
<dbReference type="EMBL" id="UYSL01019754">
    <property type="protein sequence ID" value="VDL69284.1"/>
    <property type="molecule type" value="Genomic_DNA"/>
</dbReference>
<feature type="region of interest" description="Disordered" evidence="2">
    <location>
        <begin position="68"/>
        <end position="87"/>
    </location>
</feature>
<feature type="domain" description="Saposin B-type" evidence="4">
    <location>
        <begin position="99"/>
        <end position="175"/>
    </location>
</feature>
<protein>
    <submittedName>
        <fullName evidence="7">Saposin B-type domain-containing protein</fullName>
    </submittedName>
</protein>
<dbReference type="PROSITE" id="PS50015">
    <property type="entry name" value="SAP_B"/>
    <property type="match status" value="1"/>
</dbReference>
<evidence type="ECO:0000313" key="6">
    <source>
        <dbReference type="Proteomes" id="UP000271162"/>
    </source>
</evidence>
<dbReference type="SMART" id="SM00741">
    <property type="entry name" value="SapB"/>
    <property type="match status" value="1"/>
</dbReference>
<keyword evidence="3" id="KW-0812">Transmembrane</keyword>
<keyword evidence="1" id="KW-1015">Disulfide bond</keyword>
<evidence type="ECO:0000313" key="7">
    <source>
        <dbReference type="WBParaSite" id="NBR_0000569401-mRNA-1"/>
    </source>
</evidence>
<dbReference type="InterPro" id="IPR008138">
    <property type="entry name" value="SapB_2"/>
</dbReference>
<keyword evidence="6" id="KW-1185">Reference proteome</keyword>
<organism evidence="7">
    <name type="scientific">Nippostrongylus brasiliensis</name>
    <name type="common">Rat hookworm</name>
    <dbReference type="NCBI Taxonomy" id="27835"/>
    <lineage>
        <taxon>Eukaryota</taxon>
        <taxon>Metazoa</taxon>
        <taxon>Ecdysozoa</taxon>
        <taxon>Nematoda</taxon>
        <taxon>Chromadorea</taxon>
        <taxon>Rhabditida</taxon>
        <taxon>Rhabditina</taxon>
        <taxon>Rhabditomorpha</taxon>
        <taxon>Strongyloidea</taxon>
        <taxon>Heligmosomidae</taxon>
        <taxon>Nippostrongylus</taxon>
    </lineage>
</organism>
<evidence type="ECO:0000256" key="1">
    <source>
        <dbReference type="ARBA" id="ARBA00023157"/>
    </source>
</evidence>
<accession>A0A0N4XT18</accession>
<keyword evidence="3" id="KW-0472">Membrane</keyword>
<feature type="transmembrane region" description="Helical" evidence="3">
    <location>
        <begin position="42"/>
        <end position="65"/>
    </location>
</feature>
<sequence length="175" mass="19627">MYPKTCLTVFSRRVSFDGTTVTAFASRGYGSSWFRGSVVMKIQFFFTAMFRTVVLAVVCGAILVCSSDERSQDGTGSKQKSSGPVKANKEDCLKVGNRLGCACPVCRETVKFTRIMILDHIPTVEQVLDKVCKRVFKDDEKKEHLCEDIVKTELPEIIKYVRSRVDAQKVCAKFC</sequence>
<dbReference type="AlphaFoldDB" id="A0A0N4XT18"/>
<evidence type="ECO:0000259" key="4">
    <source>
        <dbReference type="PROSITE" id="PS50015"/>
    </source>
</evidence>
<feature type="compositionally biased region" description="Polar residues" evidence="2">
    <location>
        <begin position="73"/>
        <end position="82"/>
    </location>
</feature>
<evidence type="ECO:0000256" key="2">
    <source>
        <dbReference type="SAM" id="MobiDB-lite"/>
    </source>
</evidence>
<proteinExistence type="predicted"/>
<keyword evidence="3" id="KW-1133">Transmembrane helix</keyword>
<dbReference type="SUPFAM" id="SSF47862">
    <property type="entry name" value="Saposin"/>
    <property type="match status" value="1"/>
</dbReference>